<dbReference type="InterPro" id="IPR039425">
    <property type="entry name" value="RNA_pol_sigma-70-like"/>
</dbReference>
<sequence length="201" mass="23632">MDVLEPRMEINAYNERELLLSLAQGNDHAFASVFHHYRHRIYGIAFRLLGTTSQAEDVVQDVFLKMWLKRNELHEISHFKAYLFTVTRNHIFSSLKLLAREQLMETELSATMNNDVRDATIVHKEYEQILQRAIAQLPPQQELIYKLSKEEGLKRNEIADRLQLSPETIKVHLANAMRSIRAFCLARMDLNTFLILMWIYC</sequence>
<protein>
    <submittedName>
        <fullName evidence="7">RNA polymerase sigma-70 factor, ECF subfamily</fullName>
    </submittedName>
</protein>
<proteinExistence type="inferred from homology"/>
<dbReference type="InterPro" id="IPR036388">
    <property type="entry name" value="WH-like_DNA-bd_sf"/>
</dbReference>
<dbReference type="GO" id="GO:0003677">
    <property type="term" value="F:DNA binding"/>
    <property type="evidence" value="ECO:0007669"/>
    <property type="project" value="InterPro"/>
</dbReference>
<dbReference type="STRING" id="29529.SAMN04488122_4397"/>
<dbReference type="InterPro" id="IPR007627">
    <property type="entry name" value="RNA_pol_sigma70_r2"/>
</dbReference>
<comment type="similarity">
    <text evidence="1">Belongs to the sigma-70 factor family. ECF subfamily.</text>
</comment>
<dbReference type="NCBIfam" id="TIGR02937">
    <property type="entry name" value="sigma70-ECF"/>
    <property type="match status" value="1"/>
</dbReference>
<dbReference type="OrthoDB" id="799938at2"/>
<accession>A0A1I0S7L5</accession>
<dbReference type="Pfam" id="PF08281">
    <property type="entry name" value="Sigma70_r4_2"/>
    <property type="match status" value="1"/>
</dbReference>
<dbReference type="InterPro" id="IPR013249">
    <property type="entry name" value="RNA_pol_sigma70_r4_t2"/>
</dbReference>
<dbReference type="InterPro" id="IPR013324">
    <property type="entry name" value="RNA_pol_sigma_r3/r4-like"/>
</dbReference>
<evidence type="ECO:0000256" key="1">
    <source>
        <dbReference type="ARBA" id="ARBA00010641"/>
    </source>
</evidence>
<evidence type="ECO:0000259" key="6">
    <source>
        <dbReference type="Pfam" id="PF08281"/>
    </source>
</evidence>
<dbReference type="Pfam" id="PF04542">
    <property type="entry name" value="Sigma70_r2"/>
    <property type="match status" value="1"/>
</dbReference>
<evidence type="ECO:0000313" key="7">
    <source>
        <dbReference type="EMBL" id="SEW51633.1"/>
    </source>
</evidence>
<reference evidence="8" key="1">
    <citation type="submission" date="2016-10" db="EMBL/GenBank/DDBJ databases">
        <authorList>
            <person name="Varghese N."/>
            <person name="Submissions S."/>
        </authorList>
    </citation>
    <scope>NUCLEOTIDE SEQUENCE [LARGE SCALE GENOMIC DNA]</scope>
    <source>
        <strain evidence="8">DSM 3695</strain>
    </source>
</reference>
<keyword evidence="3" id="KW-0731">Sigma factor</keyword>
<evidence type="ECO:0000256" key="3">
    <source>
        <dbReference type="ARBA" id="ARBA00023082"/>
    </source>
</evidence>
<dbReference type="GO" id="GO:0006352">
    <property type="term" value="P:DNA-templated transcription initiation"/>
    <property type="evidence" value="ECO:0007669"/>
    <property type="project" value="InterPro"/>
</dbReference>
<dbReference type="InterPro" id="IPR014327">
    <property type="entry name" value="RNA_pol_sigma70_bacteroid"/>
</dbReference>
<dbReference type="Gene3D" id="1.10.1740.10">
    <property type="match status" value="1"/>
</dbReference>
<dbReference type="PANTHER" id="PTHR43133:SF46">
    <property type="entry name" value="RNA POLYMERASE SIGMA-70 FACTOR ECF SUBFAMILY"/>
    <property type="match status" value="1"/>
</dbReference>
<keyword evidence="2" id="KW-0805">Transcription regulation</keyword>
<dbReference type="Gene3D" id="1.10.10.10">
    <property type="entry name" value="Winged helix-like DNA-binding domain superfamily/Winged helix DNA-binding domain"/>
    <property type="match status" value="1"/>
</dbReference>
<evidence type="ECO:0000256" key="2">
    <source>
        <dbReference type="ARBA" id="ARBA00023015"/>
    </source>
</evidence>
<evidence type="ECO:0000259" key="5">
    <source>
        <dbReference type="Pfam" id="PF04542"/>
    </source>
</evidence>
<dbReference type="AlphaFoldDB" id="A0A1I0S7L5"/>
<dbReference type="NCBIfam" id="TIGR02985">
    <property type="entry name" value="Sig70_bacteroi1"/>
    <property type="match status" value="1"/>
</dbReference>
<dbReference type="GO" id="GO:0016987">
    <property type="term" value="F:sigma factor activity"/>
    <property type="evidence" value="ECO:0007669"/>
    <property type="project" value="UniProtKB-KW"/>
</dbReference>
<dbReference type="SUPFAM" id="SSF88659">
    <property type="entry name" value="Sigma3 and sigma4 domains of RNA polymerase sigma factors"/>
    <property type="match status" value="1"/>
</dbReference>
<dbReference type="SUPFAM" id="SSF88946">
    <property type="entry name" value="Sigma2 domain of RNA polymerase sigma factors"/>
    <property type="match status" value="1"/>
</dbReference>
<name>A0A1I0S7L5_9BACT</name>
<feature type="domain" description="RNA polymerase sigma factor 70 region 4 type 2" evidence="6">
    <location>
        <begin position="128"/>
        <end position="179"/>
    </location>
</feature>
<dbReference type="RefSeq" id="WP_143059247.1">
    <property type="nucleotide sequence ID" value="NZ_FOJG01000002.1"/>
</dbReference>
<gene>
    <name evidence="7" type="ORF">SAMN04488122_4397</name>
</gene>
<feature type="domain" description="RNA polymerase sigma-70 region 2" evidence="5">
    <location>
        <begin position="34"/>
        <end position="96"/>
    </location>
</feature>
<evidence type="ECO:0000256" key="4">
    <source>
        <dbReference type="ARBA" id="ARBA00023163"/>
    </source>
</evidence>
<keyword evidence="4" id="KW-0804">Transcription</keyword>
<evidence type="ECO:0000313" key="8">
    <source>
        <dbReference type="Proteomes" id="UP000199310"/>
    </source>
</evidence>
<dbReference type="EMBL" id="FOJG01000002">
    <property type="protein sequence ID" value="SEW51633.1"/>
    <property type="molecule type" value="Genomic_DNA"/>
</dbReference>
<dbReference type="Proteomes" id="UP000199310">
    <property type="component" value="Unassembled WGS sequence"/>
</dbReference>
<dbReference type="InterPro" id="IPR014284">
    <property type="entry name" value="RNA_pol_sigma-70_dom"/>
</dbReference>
<dbReference type="InterPro" id="IPR013325">
    <property type="entry name" value="RNA_pol_sigma_r2"/>
</dbReference>
<organism evidence="7 8">
    <name type="scientific">Chitinophaga arvensicola</name>
    <dbReference type="NCBI Taxonomy" id="29529"/>
    <lineage>
        <taxon>Bacteria</taxon>
        <taxon>Pseudomonadati</taxon>
        <taxon>Bacteroidota</taxon>
        <taxon>Chitinophagia</taxon>
        <taxon>Chitinophagales</taxon>
        <taxon>Chitinophagaceae</taxon>
        <taxon>Chitinophaga</taxon>
    </lineage>
</organism>
<keyword evidence="8" id="KW-1185">Reference proteome</keyword>
<dbReference type="PANTHER" id="PTHR43133">
    <property type="entry name" value="RNA POLYMERASE ECF-TYPE SIGMA FACTO"/>
    <property type="match status" value="1"/>
</dbReference>